<evidence type="ECO:0000313" key="3">
    <source>
        <dbReference type="Proteomes" id="UP000093000"/>
    </source>
</evidence>
<evidence type="ECO:0000313" key="2">
    <source>
        <dbReference type="EMBL" id="OBZ81506.1"/>
    </source>
</evidence>
<protein>
    <recommendedName>
        <fullName evidence="1">Helitron helicase-like domain-containing protein</fullName>
    </recommendedName>
</protein>
<sequence>MLQDPKDLIFPEILLEIEGLNKIEERLIAVRHVFQSIYSINVSVLPSSVKDTYIIATRLARKISDSHDYLQGNIRPNVVWESARNIKDMSLYKKLNITLNERWLPAATDNVQLNEVEHDASNSNSKDENLFDDLPVGCEESLFCSDNFLRLAPGEGYSASSIMRDEYVDFLAFPKIHAGHALEPMVNQKPMAYSAFTKSIIRLADRWGVVRDYLFFMDRKKLLLSLVNNTNIMMRKSSHSRLTAGGALNDVLVNNLIKTDRAFEVFKNIRQLGNPTLFITLSAAETKWEKLIVILKKVVDKEEITEDDAENLERREKYRLIQSNPVTCAQYFEYRFRELKQTWKPPHGPFGHHSVLDYYYRIEFQQRDSPHVHMLVWLEDAPTYSFCSDFGAENEQTVCDFIEQVISCKALSETENSTLSNLVKSRQHHKHTHTCWKNRRDGQKICRFNIPFFPMKSTCIITPLAELNATATDEKKKERLFLKQKVGDIKRYLTELADPSESNLTFEQFIETFELSEEQYTLAVRSSLKTKMQQSNMDIQFVFDPYVCCVYIVDYINKSDKGMSRVLQRVLREGIKDNAPTKNLLETIAAKYYNVCEILAQEAAYNLLLLRMTESSRAVIFVSTSPVESRARMMKSKEALQNLPESSTMSSAMECKLYSHHLIMLYLPWRDQLNEIDKQDCQSLFRQNKQAIEEAANEFSKLPDDTISRFMEMASNFNFEQDAQRNQDSEEVQAHVEENEVSELNDFSMYILPEDNEIRVSQEFTDGERS</sequence>
<dbReference type="EMBL" id="LUGH01001176">
    <property type="protein sequence ID" value="OBZ81506.1"/>
    <property type="molecule type" value="Genomic_DNA"/>
</dbReference>
<dbReference type="OrthoDB" id="2282872at2759"/>
<dbReference type="AlphaFoldDB" id="A0A1C7MYM4"/>
<dbReference type="InterPro" id="IPR025476">
    <property type="entry name" value="Helitron_helicase-like"/>
</dbReference>
<evidence type="ECO:0000259" key="1">
    <source>
        <dbReference type="Pfam" id="PF14214"/>
    </source>
</evidence>
<dbReference type="Pfam" id="PF14214">
    <property type="entry name" value="Helitron_like_N"/>
    <property type="match status" value="1"/>
</dbReference>
<dbReference type="InterPro" id="IPR051055">
    <property type="entry name" value="PIF1_helicase"/>
</dbReference>
<feature type="non-terminal residue" evidence="2">
    <location>
        <position position="770"/>
    </location>
</feature>
<proteinExistence type="predicted"/>
<comment type="caution">
    <text evidence="2">The sequence shown here is derived from an EMBL/GenBank/DDBJ whole genome shotgun (WGS) entry which is preliminary data.</text>
</comment>
<dbReference type="InParanoid" id="A0A1C7MYM4"/>
<dbReference type="Proteomes" id="UP000093000">
    <property type="component" value="Unassembled WGS sequence"/>
</dbReference>
<keyword evidence="3" id="KW-1185">Reference proteome</keyword>
<reference evidence="2 3" key="1">
    <citation type="submission" date="2016-03" db="EMBL/GenBank/DDBJ databases">
        <title>Choanephora cucurbitarum.</title>
        <authorList>
            <person name="Min B."/>
            <person name="Park H."/>
            <person name="Park J.-H."/>
            <person name="Shin H.-D."/>
            <person name="Choi I.-G."/>
        </authorList>
    </citation>
    <scope>NUCLEOTIDE SEQUENCE [LARGE SCALE GENOMIC DNA]</scope>
    <source>
        <strain evidence="2 3">KUS-F28377</strain>
    </source>
</reference>
<feature type="domain" description="Helitron helicase-like" evidence="1">
    <location>
        <begin position="269"/>
        <end position="376"/>
    </location>
</feature>
<dbReference type="STRING" id="101091.A0A1C7MYM4"/>
<dbReference type="PANTHER" id="PTHR47642:SF5">
    <property type="entry name" value="ATP-DEPENDENT DNA HELICASE"/>
    <property type="match status" value="1"/>
</dbReference>
<gene>
    <name evidence="2" type="ORF">A0J61_10445</name>
</gene>
<accession>A0A1C7MYM4</accession>
<dbReference type="PANTHER" id="PTHR47642">
    <property type="entry name" value="ATP-DEPENDENT DNA HELICASE"/>
    <property type="match status" value="1"/>
</dbReference>
<organism evidence="2 3">
    <name type="scientific">Choanephora cucurbitarum</name>
    <dbReference type="NCBI Taxonomy" id="101091"/>
    <lineage>
        <taxon>Eukaryota</taxon>
        <taxon>Fungi</taxon>
        <taxon>Fungi incertae sedis</taxon>
        <taxon>Mucoromycota</taxon>
        <taxon>Mucoromycotina</taxon>
        <taxon>Mucoromycetes</taxon>
        <taxon>Mucorales</taxon>
        <taxon>Mucorineae</taxon>
        <taxon>Choanephoraceae</taxon>
        <taxon>Choanephoroideae</taxon>
        <taxon>Choanephora</taxon>
    </lineage>
</organism>
<name>A0A1C7MYM4_9FUNG</name>